<accession>A0A4Q2IPV1</accession>
<dbReference type="InterPro" id="IPR016047">
    <property type="entry name" value="M23ase_b-sheet_dom"/>
</dbReference>
<dbReference type="PANTHER" id="PTHR21666">
    <property type="entry name" value="PEPTIDASE-RELATED"/>
    <property type="match status" value="1"/>
</dbReference>
<evidence type="ECO:0000313" key="3">
    <source>
        <dbReference type="EMBL" id="RXZ31653.1"/>
    </source>
</evidence>
<reference evidence="3 4" key="1">
    <citation type="submission" date="2019-01" db="EMBL/GenBank/DDBJ databases">
        <title>Sphingomonas mucosissima sp. nov. and Sphingomonas desiccabilis sp. nov., from biological soil crusts in the Colorado Plateau, USA.</title>
        <authorList>
            <person name="Zhu D."/>
        </authorList>
    </citation>
    <scope>NUCLEOTIDE SEQUENCE [LARGE SCALE GENOMIC DNA]</scope>
    <source>
        <strain evidence="3 4">CP1D</strain>
    </source>
</reference>
<name>A0A4Q2IPV1_9SPHN</name>
<dbReference type="RefSeq" id="WP_129341888.1">
    <property type="nucleotide sequence ID" value="NZ_JACIDD010000002.1"/>
</dbReference>
<protein>
    <submittedName>
        <fullName evidence="3">M23 family metallopeptidase</fullName>
    </submittedName>
</protein>
<dbReference type="Pfam" id="PF01551">
    <property type="entry name" value="Peptidase_M23"/>
    <property type="match status" value="1"/>
</dbReference>
<keyword evidence="4" id="KW-1185">Reference proteome</keyword>
<dbReference type="InterPro" id="IPR011055">
    <property type="entry name" value="Dup_hybrid_motif"/>
</dbReference>
<sequence>MTISNVVSANAAIAQRFRRFFTFRDFILHDGRTRRRVRIAARTQAVAAAFAVMTIGFSGYGVANAAVDTVVAAGLAPKAEQAASVAQMQQRVRVMEANVAELRQVAAAHAARIDQRQAMIAAVLTGEGDPAALADAALAPLPQGSKAVASVTAPLQRAEQRQAELAAKAQEVTAERYAETAKQLRKLGLRPEKLAMGGPYEPVSTTEAAAVTAASSEADAQFRNLFMTWKKLDTLEQAAIAIPSLQPVDNIKLSSNFGVRSDPFRGTAAMHAGIDLPGPIGTPVYATADGIVGRAQRAGGYGNLVELNHGKGIQTRYGHLSKILVGPNTRVRRGQLIGLMGSTGRSTGSHLHYEVRINGAAVNPIPYLQAGDQLLAAQDRAARNRQQAVGGPAN</sequence>
<dbReference type="SUPFAM" id="SSF51261">
    <property type="entry name" value="Duplicated hybrid motif"/>
    <property type="match status" value="1"/>
</dbReference>
<evidence type="ECO:0000313" key="4">
    <source>
        <dbReference type="Proteomes" id="UP000292347"/>
    </source>
</evidence>
<evidence type="ECO:0000259" key="2">
    <source>
        <dbReference type="Pfam" id="PF01551"/>
    </source>
</evidence>
<organism evidence="3 4">
    <name type="scientific">Sphingomonas desiccabilis</name>
    <dbReference type="NCBI Taxonomy" id="429134"/>
    <lineage>
        <taxon>Bacteria</taxon>
        <taxon>Pseudomonadati</taxon>
        <taxon>Pseudomonadota</taxon>
        <taxon>Alphaproteobacteria</taxon>
        <taxon>Sphingomonadales</taxon>
        <taxon>Sphingomonadaceae</taxon>
        <taxon>Sphingomonas</taxon>
    </lineage>
</organism>
<dbReference type="OrthoDB" id="9815245at2"/>
<evidence type="ECO:0000256" key="1">
    <source>
        <dbReference type="ARBA" id="ARBA00022729"/>
    </source>
</evidence>
<dbReference type="CDD" id="cd12797">
    <property type="entry name" value="M23_peptidase"/>
    <property type="match status" value="1"/>
</dbReference>
<dbReference type="AlphaFoldDB" id="A0A4Q2IPV1"/>
<feature type="domain" description="M23ase beta-sheet core" evidence="2">
    <location>
        <begin position="270"/>
        <end position="364"/>
    </location>
</feature>
<dbReference type="Gene3D" id="2.70.70.10">
    <property type="entry name" value="Glucose Permease (Domain IIA)"/>
    <property type="match status" value="1"/>
</dbReference>
<dbReference type="InterPro" id="IPR050570">
    <property type="entry name" value="Cell_wall_metabolism_enzyme"/>
</dbReference>
<dbReference type="EMBL" id="SDPT01000002">
    <property type="protein sequence ID" value="RXZ31653.1"/>
    <property type="molecule type" value="Genomic_DNA"/>
</dbReference>
<dbReference type="FunFam" id="2.70.70.10:FF:000006">
    <property type="entry name" value="M23 family peptidase"/>
    <property type="match status" value="1"/>
</dbReference>
<dbReference type="PANTHER" id="PTHR21666:SF289">
    <property type="entry name" value="L-ALA--D-GLU ENDOPEPTIDASE"/>
    <property type="match status" value="1"/>
</dbReference>
<proteinExistence type="predicted"/>
<keyword evidence="1" id="KW-0732">Signal</keyword>
<gene>
    <name evidence="3" type="ORF">EO081_10510</name>
</gene>
<dbReference type="GO" id="GO:0004222">
    <property type="term" value="F:metalloendopeptidase activity"/>
    <property type="evidence" value="ECO:0007669"/>
    <property type="project" value="TreeGrafter"/>
</dbReference>
<dbReference type="Proteomes" id="UP000292347">
    <property type="component" value="Unassembled WGS sequence"/>
</dbReference>
<comment type="caution">
    <text evidence="3">The sequence shown here is derived from an EMBL/GenBank/DDBJ whole genome shotgun (WGS) entry which is preliminary data.</text>
</comment>